<dbReference type="Proteomes" id="UP000509303">
    <property type="component" value="Chromosome"/>
</dbReference>
<accession>A0A7H8NDK7</accession>
<proteinExistence type="predicted"/>
<dbReference type="EMBL" id="CP054929">
    <property type="protein sequence ID" value="QKW52560.1"/>
    <property type="molecule type" value="Genomic_DNA"/>
</dbReference>
<keyword evidence="4" id="KW-1185">Reference proteome</keyword>
<feature type="chain" id="PRO_5028984492" evidence="2">
    <location>
        <begin position="32"/>
        <end position="203"/>
    </location>
</feature>
<dbReference type="AlphaFoldDB" id="A0A7H8NDK7"/>
<protein>
    <submittedName>
        <fullName evidence="3">Uncharacterized protein</fullName>
    </submittedName>
</protein>
<evidence type="ECO:0000313" key="3">
    <source>
        <dbReference type="EMBL" id="QKW52560.1"/>
    </source>
</evidence>
<gene>
    <name evidence="3" type="ORF">HUT08_26870</name>
</gene>
<evidence type="ECO:0000256" key="1">
    <source>
        <dbReference type="SAM" id="MobiDB-lite"/>
    </source>
</evidence>
<organism evidence="3 4">
    <name type="scientific">Streptomyces buecherae</name>
    <dbReference type="NCBI Taxonomy" id="2763006"/>
    <lineage>
        <taxon>Bacteria</taxon>
        <taxon>Bacillati</taxon>
        <taxon>Actinomycetota</taxon>
        <taxon>Actinomycetes</taxon>
        <taxon>Kitasatosporales</taxon>
        <taxon>Streptomycetaceae</taxon>
        <taxon>Streptomyces</taxon>
    </lineage>
</organism>
<sequence>MRKAFRRGGHGAAAVALAAALTAGAAGTAGAADADRTPRHGAPNGARTAGLQGPVVTHPESRPYEYPAGEVCPFRARAEFPVSDLRLRTWTDGAGRPVFAVEDGPLVLRATNLDTGKTVEREVSGTATLTYPAYPRSDVYVMSGDNWATGFHAHDQPAGRWLVSRGYMSVRISPADEGTAGTAKKLLALYGPYEDLCTTLATP</sequence>
<reference evidence="3 4" key="1">
    <citation type="submission" date="2020-06" db="EMBL/GenBank/DDBJ databases">
        <title>Genome mining for natural products.</title>
        <authorList>
            <person name="Zhang B."/>
            <person name="Shi J."/>
            <person name="Ge H."/>
        </authorList>
    </citation>
    <scope>NUCLEOTIDE SEQUENCE [LARGE SCALE GENOMIC DNA]</scope>
    <source>
        <strain evidence="3 4">NA00687</strain>
    </source>
</reference>
<feature type="region of interest" description="Disordered" evidence="1">
    <location>
        <begin position="31"/>
        <end position="58"/>
    </location>
</feature>
<keyword evidence="2" id="KW-0732">Signal</keyword>
<evidence type="ECO:0000256" key="2">
    <source>
        <dbReference type="SAM" id="SignalP"/>
    </source>
</evidence>
<feature type="signal peptide" evidence="2">
    <location>
        <begin position="1"/>
        <end position="31"/>
    </location>
</feature>
<evidence type="ECO:0000313" key="4">
    <source>
        <dbReference type="Proteomes" id="UP000509303"/>
    </source>
</evidence>
<name>A0A7H8NDK7_9ACTN</name>
<dbReference type="RefSeq" id="WP_176164273.1">
    <property type="nucleotide sequence ID" value="NZ_CP054929.1"/>
</dbReference>